<name>A0A369JV09_HYPMA</name>
<reference evidence="1" key="1">
    <citation type="submission" date="2018-04" db="EMBL/GenBank/DDBJ databases">
        <title>Whole genome sequencing of Hypsizygus marmoreus.</title>
        <authorList>
            <person name="Choi I.-G."/>
            <person name="Min B."/>
            <person name="Kim J.-G."/>
            <person name="Kim S."/>
            <person name="Oh Y.-L."/>
            <person name="Kong W.-S."/>
            <person name="Park H."/>
            <person name="Jeong J."/>
            <person name="Song E.-S."/>
        </authorList>
    </citation>
    <scope>NUCLEOTIDE SEQUENCE [LARGE SCALE GENOMIC DNA]</scope>
    <source>
        <strain evidence="1">51987-8</strain>
    </source>
</reference>
<comment type="caution">
    <text evidence="1">The sequence shown here is derived from an EMBL/GenBank/DDBJ whole genome shotgun (WGS) entry which is preliminary data.</text>
</comment>
<gene>
    <name evidence="1" type="ORF">Hypma_006129</name>
</gene>
<sequence length="388" mass="44916">MNFHSYPGSYQTCLIGATAKRFCYWNPSGRVDYSPDQLLHNKPLLYYPPSVSAGASFELAARGYSPRVDSYRHDKLAARTFLLWLAMTLRSISALVWSEISAMLDRYDANVQKMPYDDVSSPVAQKNHVSDPPKWLRQYDDARSAFQKCSWFLLYVPTGRWLWTSADKLNNMFFIWSCIRRLWLGALYQQGLRSSFFRITTQRWRDILGGVYWKSQIPIAGSKFNPLSTPLMTWVYRLSPHNFSNDNLKRLLLWDLSLVQLQVQLDQADEILVSHLDPVALEIRRADDLTFFIRWMGLDSAGASLGASIRCSSNEVVGRLFAVVRLWPSINRYCWYFDNIRSDFPTFDWRALDDVAVSAFFKGPFSPNVVRRIEDDLIPAYCQGILMR</sequence>
<dbReference type="OrthoDB" id="2953846at2759"/>
<dbReference type="InParanoid" id="A0A369JV09"/>
<proteinExistence type="predicted"/>
<dbReference type="EMBL" id="LUEZ02000040">
    <property type="protein sequence ID" value="RDB25618.1"/>
    <property type="molecule type" value="Genomic_DNA"/>
</dbReference>
<dbReference type="Proteomes" id="UP000076154">
    <property type="component" value="Unassembled WGS sequence"/>
</dbReference>
<keyword evidence="2" id="KW-1185">Reference proteome</keyword>
<evidence type="ECO:0000313" key="1">
    <source>
        <dbReference type="EMBL" id="RDB25618.1"/>
    </source>
</evidence>
<dbReference type="AlphaFoldDB" id="A0A369JV09"/>
<evidence type="ECO:0000313" key="2">
    <source>
        <dbReference type="Proteomes" id="UP000076154"/>
    </source>
</evidence>
<accession>A0A369JV09</accession>
<organism evidence="1 2">
    <name type="scientific">Hypsizygus marmoreus</name>
    <name type="common">White beech mushroom</name>
    <name type="synonym">Agaricus marmoreus</name>
    <dbReference type="NCBI Taxonomy" id="39966"/>
    <lineage>
        <taxon>Eukaryota</taxon>
        <taxon>Fungi</taxon>
        <taxon>Dikarya</taxon>
        <taxon>Basidiomycota</taxon>
        <taxon>Agaricomycotina</taxon>
        <taxon>Agaricomycetes</taxon>
        <taxon>Agaricomycetidae</taxon>
        <taxon>Agaricales</taxon>
        <taxon>Tricholomatineae</taxon>
        <taxon>Lyophyllaceae</taxon>
        <taxon>Hypsizygus</taxon>
    </lineage>
</organism>
<protein>
    <submittedName>
        <fullName evidence="1">Uncharacterized protein</fullName>
    </submittedName>
</protein>